<proteinExistence type="inferred from homology"/>
<comment type="subunit">
    <text evidence="12">Homodimer.</text>
</comment>
<feature type="binding site" evidence="12">
    <location>
        <position position="267"/>
    </location>
    <ligand>
        <name>substrate</name>
    </ligand>
</feature>
<keyword evidence="7 12" id="KW-0418">Kinase</keyword>
<evidence type="ECO:0000256" key="11">
    <source>
        <dbReference type="ARBA" id="ARBA00023277"/>
    </source>
</evidence>
<keyword evidence="11 12" id="KW-0119">Carbohydrate metabolism</keyword>
<feature type="binding site" evidence="12">
    <location>
        <begin position="30"/>
        <end position="32"/>
    </location>
    <ligand>
        <name>substrate</name>
    </ligand>
</feature>
<dbReference type="HAMAP" id="MF_01987">
    <property type="entry name" value="Ribokinase"/>
    <property type="match status" value="1"/>
</dbReference>
<comment type="pathway">
    <text evidence="12">Carbohydrate metabolism; D-ribose degradation; D-ribose 5-phosphate from beta-D-ribopyranose: step 2/2.</text>
</comment>
<evidence type="ECO:0000313" key="14">
    <source>
        <dbReference type="EMBL" id="RLE50449.1"/>
    </source>
</evidence>
<evidence type="ECO:0000256" key="8">
    <source>
        <dbReference type="ARBA" id="ARBA00022840"/>
    </source>
</evidence>
<feature type="binding site" evidence="12">
    <location>
        <begin position="266"/>
        <end position="267"/>
    </location>
    <ligand>
        <name>ATP</name>
        <dbReference type="ChEBI" id="CHEBI:30616"/>
    </ligand>
</feature>
<dbReference type="UniPathway" id="UPA00916">
    <property type="reaction ID" value="UER00889"/>
</dbReference>
<dbReference type="GO" id="GO:0005524">
    <property type="term" value="F:ATP binding"/>
    <property type="evidence" value="ECO:0007669"/>
    <property type="project" value="UniProtKB-UniRule"/>
</dbReference>
<evidence type="ECO:0000259" key="13">
    <source>
        <dbReference type="Pfam" id="PF00294"/>
    </source>
</evidence>
<comment type="similarity">
    <text evidence="1">Belongs to the carbohydrate kinase pfkB family.</text>
</comment>
<feature type="binding site" evidence="12">
    <location>
        <position position="263"/>
    </location>
    <ligand>
        <name>K(+)</name>
        <dbReference type="ChEBI" id="CHEBI:29103"/>
    </ligand>
</feature>
<keyword evidence="9 12" id="KW-0460">Magnesium</keyword>
<dbReference type="Gene3D" id="3.40.1190.20">
    <property type="match status" value="1"/>
</dbReference>
<dbReference type="PROSITE" id="PS00584">
    <property type="entry name" value="PFKB_KINASES_2"/>
    <property type="match status" value="1"/>
</dbReference>
<keyword evidence="4 12" id="KW-0808">Transferase</keyword>
<comment type="activity regulation">
    <text evidence="12">Activated by a monovalent cation that binds near, but not in, the active site. The most likely occupant of the site in vivo is potassium. Ion binding induces a conformational change that may alter substrate affinity.</text>
</comment>
<protein>
    <recommendedName>
        <fullName evidence="3 12">Ribokinase</fullName>
        <shortName evidence="12">RK</shortName>
        <ecNumber evidence="2 12">2.7.1.15</ecNumber>
    </recommendedName>
</protein>
<evidence type="ECO:0000256" key="3">
    <source>
        <dbReference type="ARBA" id="ARBA00016943"/>
    </source>
</evidence>
<comment type="similarity">
    <text evidence="12">Belongs to the carbohydrate kinase PfkB family. Ribokinase subfamily.</text>
</comment>
<name>A0A497ETE1_9CREN</name>
<dbReference type="GO" id="GO:0046872">
    <property type="term" value="F:metal ion binding"/>
    <property type="evidence" value="ECO:0007669"/>
    <property type="project" value="UniProtKB-KW"/>
</dbReference>
<evidence type="ECO:0000256" key="10">
    <source>
        <dbReference type="ARBA" id="ARBA00022958"/>
    </source>
</evidence>
<comment type="caution">
    <text evidence="14">The sequence shown here is derived from an EMBL/GenBank/DDBJ whole genome shotgun (WGS) entry which is preliminary data.</text>
</comment>
<dbReference type="InterPro" id="IPR011611">
    <property type="entry name" value="PfkB_dom"/>
</dbReference>
<organism evidence="14 15">
    <name type="scientific">Thermoproteota archaeon</name>
    <dbReference type="NCBI Taxonomy" id="2056631"/>
    <lineage>
        <taxon>Archaea</taxon>
        <taxon>Thermoproteota</taxon>
    </lineage>
</organism>
<evidence type="ECO:0000256" key="12">
    <source>
        <dbReference type="HAMAP-Rule" id="MF_01987"/>
    </source>
</evidence>
<dbReference type="PRINTS" id="PR00990">
    <property type="entry name" value="RIBOKINASE"/>
</dbReference>
<dbReference type="EC" id="2.7.1.15" evidence="2 12"/>
<feature type="binding site" evidence="12">
    <location>
        <position position="297"/>
    </location>
    <ligand>
        <name>K(+)</name>
        <dbReference type="ChEBI" id="CHEBI:29103"/>
    </ligand>
</feature>
<dbReference type="InterPro" id="IPR011877">
    <property type="entry name" value="Ribokinase"/>
</dbReference>
<dbReference type="PANTHER" id="PTHR10584">
    <property type="entry name" value="SUGAR KINASE"/>
    <property type="match status" value="1"/>
</dbReference>
<sequence length="326" mass="34688">MKGEPKLLTQEYSLRQEEKELDVIAIGNINVDLTATIDKIPEEDSEVEAKSFSINFGGSAANFAVAASRLGLKTGIIAWVGSDVFGDLSLQDLMKEGVDVSRVKYSDSLPTGSVTVLVSPDGSRRMIAFRGANKLLSADDLDEEYLSRATLVHASNVNINLASEIVAKARKLGIKFSYDPGGLGVQADKNALEKIFSNTDILFCNKVEVHAIVGSDDVEKCAEHLSNLADIVIVKMGKEGALIRSGNTLHKVPAFKVNAVDTTGAGDAFNAGFILGLLKNQPLNVAGLIANATAALKITKAGARQGLPTLSQVKKFLESNGLFLEI</sequence>
<feature type="binding site" evidence="12">
    <location>
        <position position="261"/>
    </location>
    <ligand>
        <name>K(+)</name>
        <dbReference type="ChEBI" id="CHEBI:29103"/>
    </ligand>
</feature>
<feature type="active site" description="Proton acceptor" evidence="12">
    <location>
        <position position="267"/>
    </location>
</feature>
<evidence type="ECO:0000256" key="1">
    <source>
        <dbReference type="ARBA" id="ARBA00005380"/>
    </source>
</evidence>
<feature type="binding site" evidence="12">
    <location>
        <position position="302"/>
    </location>
    <ligand>
        <name>K(+)</name>
        <dbReference type="ChEBI" id="CHEBI:29103"/>
    </ligand>
</feature>
<dbReference type="InterPro" id="IPR029056">
    <property type="entry name" value="Ribokinase-like"/>
</dbReference>
<evidence type="ECO:0000256" key="2">
    <source>
        <dbReference type="ARBA" id="ARBA00012035"/>
    </source>
</evidence>
<dbReference type="InterPro" id="IPR002173">
    <property type="entry name" value="Carboh/pur_kinase_PfkB_CS"/>
</dbReference>
<dbReference type="GO" id="GO:0005737">
    <property type="term" value="C:cytoplasm"/>
    <property type="evidence" value="ECO:0007669"/>
    <property type="project" value="UniProtKB-SubCell"/>
</dbReference>
<dbReference type="PANTHER" id="PTHR10584:SF166">
    <property type="entry name" value="RIBOKINASE"/>
    <property type="match status" value="1"/>
</dbReference>
<evidence type="ECO:0000256" key="9">
    <source>
        <dbReference type="ARBA" id="ARBA00022842"/>
    </source>
</evidence>
<gene>
    <name evidence="12" type="primary">rbsK</name>
    <name evidence="14" type="ORF">DRJ31_01125</name>
</gene>
<dbReference type="AlphaFoldDB" id="A0A497ETE1"/>
<dbReference type="Proteomes" id="UP000278475">
    <property type="component" value="Unassembled WGS sequence"/>
</dbReference>
<comment type="function">
    <text evidence="12">Catalyzes the phosphorylation of ribose at O-5 in a reaction requiring ATP and magnesium. The resulting D-ribose-5-phosphate can then be used either for sythesis of nucleotides, histidine, and tryptophan, or as a component of the pentose phosphate pathway.</text>
</comment>
<comment type="caution">
    <text evidence="12">Lacks conserved residue(s) required for the propagation of feature annotation.</text>
</comment>
<comment type="subcellular location">
    <subcellularLocation>
        <location evidence="12">Cytoplasm</location>
    </subcellularLocation>
</comment>
<comment type="cofactor">
    <cofactor evidence="12">
        <name>Mg(2+)</name>
        <dbReference type="ChEBI" id="CHEBI:18420"/>
    </cofactor>
    <text evidence="12">Requires a divalent cation, most likely magnesium in vivo, as an electrophilic catalyst to aid phosphoryl group transfer. It is the chelate of the metal and the nucleotide that is the actual substrate.</text>
</comment>
<evidence type="ECO:0000256" key="5">
    <source>
        <dbReference type="ARBA" id="ARBA00022723"/>
    </source>
</evidence>
<dbReference type="CDD" id="cd01942">
    <property type="entry name" value="ribokinase_group_A"/>
    <property type="match status" value="1"/>
</dbReference>
<accession>A0A497ETE1</accession>
<dbReference type="InterPro" id="IPR002139">
    <property type="entry name" value="Ribo/fructo_kinase"/>
</dbReference>
<reference evidence="14 15" key="1">
    <citation type="submission" date="2018-06" db="EMBL/GenBank/DDBJ databases">
        <title>Extensive metabolic versatility and redundancy in microbially diverse, dynamic hydrothermal sediments.</title>
        <authorList>
            <person name="Dombrowski N."/>
            <person name="Teske A."/>
            <person name="Baker B.J."/>
        </authorList>
    </citation>
    <scope>NUCLEOTIDE SEQUENCE [LARGE SCALE GENOMIC DNA]</scope>
    <source>
        <strain evidence="14">B66_G16</strain>
    </source>
</reference>
<evidence type="ECO:0000256" key="6">
    <source>
        <dbReference type="ARBA" id="ARBA00022741"/>
    </source>
</evidence>
<keyword evidence="10 12" id="KW-0630">Potassium</keyword>
<feature type="binding site" evidence="12">
    <location>
        <position position="300"/>
    </location>
    <ligand>
        <name>K(+)</name>
        <dbReference type="ChEBI" id="CHEBI:29103"/>
    </ligand>
</feature>
<dbReference type="GO" id="GO:0004747">
    <property type="term" value="F:ribokinase activity"/>
    <property type="evidence" value="ECO:0007669"/>
    <property type="project" value="UniProtKB-UniRule"/>
</dbReference>
<keyword evidence="12" id="KW-0963">Cytoplasm</keyword>
<keyword evidence="6 12" id="KW-0547">Nucleotide-binding</keyword>
<evidence type="ECO:0000256" key="4">
    <source>
        <dbReference type="ARBA" id="ARBA00022679"/>
    </source>
</evidence>
<dbReference type="Pfam" id="PF00294">
    <property type="entry name" value="PfkB"/>
    <property type="match status" value="1"/>
</dbReference>
<evidence type="ECO:0000313" key="15">
    <source>
        <dbReference type="Proteomes" id="UP000278475"/>
    </source>
</evidence>
<feature type="binding site" evidence="12">
    <location>
        <begin position="235"/>
        <end position="240"/>
    </location>
    <ligand>
        <name>ATP</name>
        <dbReference type="ChEBI" id="CHEBI:30616"/>
    </ligand>
</feature>
<feature type="domain" description="Carbohydrate kinase PfkB" evidence="13">
    <location>
        <begin position="22"/>
        <end position="309"/>
    </location>
</feature>
<keyword evidence="8 12" id="KW-0067">ATP-binding</keyword>
<dbReference type="EMBL" id="QMQV01000005">
    <property type="protein sequence ID" value="RLE50449.1"/>
    <property type="molecule type" value="Genomic_DNA"/>
</dbReference>
<comment type="catalytic activity">
    <reaction evidence="12">
        <text>D-ribose + ATP = D-ribose 5-phosphate + ADP + H(+)</text>
        <dbReference type="Rhea" id="RHEA:13697"/>
        <dbReference type="ChEBI" id="CHEBI:15378"/>
        <dbReference type="ChEBI" id="CHEBI:30616"/>
        <dbReference type="ChEBI" id="CHEBI:47013"/>
        <dbReference type="ChEBI" id="CHEBI:78346"/>
        <dbReference type="ChEBI" id="CHEBI:456216"/>
        <dbReference type="EC" id="2.7.1.15"/>
    </reaction>
</comment>
<feature type="binding site" evidence="12">
    <location>
        <position position="291"/>
    </location>
    <ligand>
        <name>ATP</name>
        <dbReference type="ChEBI" id="CHEBI:30616"/>
    </ligand>
</feature>
<keyword evidence="5 12" id="KW-0479">Metal-binding</keyword>
<evidence type="ECO:0000256" key="7">
    <source>
        <dbReference type="ARBA" id="ARBA00022777"/>
    </source>
</evidence>
<feature type="binding site" evidence="12">
    <location>
        <position position="205"/>
    </location>
    <ligand>
        <name>ATP</name>
        <dbReference type="ChEBI" id="CHEBI:30616"/>
    </ligand>
</feature>
<dbReference type="GO" id="GO:0019303">
    <property type="term" value="P:D-ribose catabolic process"/>
    <property type="evidence" value="ECO:0007669"/>
    <property type="project" value="UniProtKB-UniRule"/>
</dbReference>
<dbReference type="SUPFAM" id="SSF53613">
    <property type="entry name" value="Ribokinase-like"/>
    <property type="match status" value="1"/>
</dbReference>